<sequence length="92" mass="10928">MKKIKGFKNHLSLFFAILTLFLSFTSCTNNDDQQEVRIDKNLKKRVKDYTSEEIFRAIFFLQGELVNHVPSLYNLKVNSEIFKENCIILYFQ</sequence>
<dbReference type="Pfam" id="PF26137">
    <property type="entry name" value="Toxin_SdpC"/>
    <property type="match status" value="1"/>
</dbReference>
<dbReference type="Proteomes" id="UP000319175">
    <property type="component" value="Unassembled WGS sequence"/>
</dbReference>
<evidence type="ECO:0008006" key="4">
    <source>
        <dbReference type="Google" id="ProtNLM"/>
    </source>
</evidence>
<dbReference type="InterPro" id="IPR023888">
    <property type="entry name" value="SdpC-like"/>
</dbReference>
<evidence type="ECO:0000313" key="2">
    <source>
        <dbReference type="EMBL" id="TPD72208.1"/>
    </source>
</evidence>
<dbReference type="AlphaFoldDB" id="A0A501QID3"/>
<proteinExistence type="predicted"/>
<protein>
    <recommendedName>
        <fullName evidence="4">Lipoprotein</fullName>
    </recommendedName>
</protein>
<comment type="caution">
    <text evidence="2">The sequence shown here is derived from an EMBL/GenBank/DDBJ whole genome shotgun (WGS) entry which is preliminary data.</text>
</comment>
<feature type="chain" id="PRO_5021258775" description="Lipoprotein" evidence="1">
    <location>
        <begin position="29"/>
        <end position="92"/>
    </location>
</feature>
<dbReference type="OrthoDB" id="1453505at2"/>
<gene>
    <name evidence="2" type="ORF">FJA49_02280</name>
</gene>
<dbReference type="PROSITE" id="PS51257">
    <property type="entry name" value="PROKAR_LIPOPROTEIN"/>
    <property type="match status" value="1"/>
</dbReference>
<name>A0A501QID3_9FLAO</name>
<organism evidence="2 3">
    <name type="scientific">Flavobacterium microcysteis</name>
    <dbReference type="NCBI Taxonomy" id="2596891"/>
    <lineage>
        <taxon>Bacteria</taxon>
        <taxon>Pseudomonadati</taxon>
        <taxon>Bacteroidota</taxon>
        <taxon>Flavobacteriia</taxon>
        <taxon>Flavobacteriales</taxon>
        <taxon>Flavobacteriaceae</taxon>
        <taxon>Flavobacterium</taxon>
    </lineage>
</organism>
<reference evidence="2 3" key="1">
    <citation type="submission" date="2019-06" db="EMBL/GenBank/DDBJ databases">
        <title>Flavobacterium sp. MaA-Y11 from geoumgang.</title>
        <authorList>
            <person name="Jeong S."/>
        </authorList>
    </citation>
    <scope>NUCLEOTIDE SEQUENCE [LARGE SCALE GENOMIC DNA]</scope>
    <source>
        <strain evidence="2 3">MaA-Y11</strain>
    </source>
</reference>
<accession>A0A501QID3</accession>
<evidence type="ECO:0000313" key="3">
    <source>
        <dbReference type="Proteomes" id="UP000319175"/>
    </source>
</evidence>
<keyword evidence="3" id="KW-1185">Reference proteome</keyword>
<keyword evidence="1" id="KW-0732">Signal</keyword>
<evidence type="ECO:0000256" key="1">
    <source>
        <dbReference type="SAM" id="SignalP"/>
    </source>
</evidence>
<dbReference type="EMBL" id="VFJE01000049">
    <property type="protein sequence ID" value="TPD72208.1"/>
    <property type="molecule type" value="Genomic_DNA"/>
</dbReference>
<dbReference type="RefSeq" id="WP_139998415.1">
    <property type="nucleotide sequence ID" value="NZ_VFJE01000049.1"/>
</dbReference>
<feature type="signal peptide" evidence="1">
    <location>
        <begin position="1"/>
        <end position="28"/>
    </location>
</feature>